<dbReference type="InterPro" id="IPR016162">
    <property type="entry name" value="Ald_DH_N"/>
</dbReference>
<dbReference type="Proteomes" id="UP000694888">
    <property type="component" value="Unplaced"/>
</dbReference>
<dbReference type="InterPro" id="IPR016163">
    <property type="entry name" value="Ald_DH_C"/>
</dbReference>
<dbReference type="PANTHER" id="PTHR11699">
    <property type="entry name" value="ALDEHYDE DEHYDROGENASE-RELATED"/>
    <property type="match status" value="1"/>
</dbReference>
<proteinExistence type="predicted"/>
<dbReference type="Pfam" id="PF00171">
    <property type="entry name" value="Aldedh"/>
    <property type="match status" value="2"/>
</dbReference>
<feature type="domain" description="Aldehyde dehydrogenase" evidence="1">
    <location>
        <begin position="46"/>
        <end position="488"/>
    </location>
</feature>
<dbReference type="Gene3D" id="3.40.605.10">
    <property type="entry name" value="Aldehyde Dehydrogenase, Chain A, domain 1"/>
    <property type="match status" value="2"/>
</dbReference>
<dbReference type="SUPFAM" id="SSF53720">
    <property type="entry name" value="ALDH-like"/>
    <property type="match status" value="2"/>
</dbReference>
<evidence type="ECO:0000313" key="3">
    <source>
        <dbReference type="RefSeq" id="XP_005094794.1"/>
    </source>
</evidence>
<sequence>MAGSAGVGILASDELCYGSAAESESVARLWLDKHNKCFGQFVNGTWNKTEGRATVDVKKPTTGEKLATVLKANDEDIAFAADNSKQAFKSWSELSGHARAQHLYSIARNLQKHQSLLAVVEAVSSGQPTRETRGLSAPAAIRYFYHNAGWAGLMEEQMRGWKPYGVIAIVVPAWLPLVQMAGKVASALAMGNTVLVIPPASDPLSCLLLADICSQAGLPAGVLNVVTGADVMRVAAKDGLDKIVFAGSASEGKALRQMTAGSGKDLSLEMFGRSSVLVFEGADLDSAVEGIVEAAFFNSGQTFYTGSRLLIQETVYKAFVQKLKARIYKLTVGDNLDKNVDQGPLLDDQTFSCVASLVERAKAEGAEVVQACDLSTVRQNSFPPTLITNVQTSSEIYLKEVLGPIVVAVPFRTVKESVTIANHTPFGLAASVWTEDLTVALEVAALLQVSTVWVNGHHMYDAASGTGASKASGFGRTGGKEGLYEYVKPSWQNRLIFDGEVDKKFGSASSPNLLPGAQVASGGSSGDGPGVDKTYKLFYGGGQKRPDSGASRPVLNRGGTVVGYVPDGGRKDIRNAVEAAVKAVGSWSKKEGHGRAQIMYYLAENLESHKEEYAALLSTMTGQELSSSAQEVQQAVQRLFYWAAYCDKYGGDLQETPFSGFTVKRHESVGTIGIVCPDEAPLLSFISLMAPAISRGNPVIAVPSGKYPMAALGFQQILETSDVPAGVVNILTGDSDVLARALAEHHDISAVWYFGSEAGSRYMEFASAGNFKRTWVNYGVSRDFSSPEQGQGPEFLYQATASKCIWLPMGTIFAN</sequence>
<dbReference type="RefSeq" id="XP_005094794.1">
    <property type="nucleotide sequence ID" value="XM_005094737.3"/>
</dbReference>
<dbReference type="Gene3D" id="3.40.309.10">
    <property type="entry name" value="Aldehyde Dehydrogenase, Chain A, domain 2"/>
    <property type="match status" value="1"/>
</dbReference>
<dbReference type="InterPro" id="IPR015590">
    <property type="entry name" value="Aldehyde_DH_dom"/>
</dbReference>
<gene>
    <name evidence="3" type="primary">LOC101852840</name>
</gene>
<dbReference type="GeneID" id="101852840"/>
<protein>
    <submittedName>
        <fullName evidence="3">Aldehyde dehydrogenase family 16 member A1</fullName>
    </submittedName>
</protein>
<accession>A0ABM0JJ25</accession>
<name>A0ABM0JJ25_APLCA</name>
<reference evidence="3" key="1">
    <citation type="submission" date="2025-08" db="UniProtKB">
        <authorList>
            <consortium name="RefSeq"/>
        </authorList>
    </citation>
    <scope>IDENTIFICATION</scope>
</reference>
<feature type="domain" description="Aldehyde dehydrogenase" evidence="1">
    <location>
        <begin position="559"/>
        <end position="780"/>
    </location>
</feature>
<dbReference type="InterPro" id="IPR016161">
    <property type="entry name" value="Ald_DH/histidinol_DH"/>
</dbReference>
<keyword evidence="2" id="KW-1185">Reference proteome</keyword>
<evidence type="ECO:0000313" key="2">
    <source>
        <dbReference type="Proteomes" id="UP000694888"/>
    </source>
</evidence>
<evidence type="ECO:0000259" key="1">
    <source>
        <dbReference type="Pfam" id="PF00171"/>
    </source>
</evidence>
<organism evidence="2 3">
    <name type="scientific">Aplysia californica</name>
    <name type="common">California sea hare</name>
    <dbReference type="NCBI Taxonomy" id="6500"/>
    <lineage>
        <taxon>Eukaryota</taxon>
        <taxon>Metazoa</taxon>
        <taxon>Spiralia</taxon>
        <taxon>Lophotrochozoa</taxon>
        <taxon>Mollusca</taxon>
        <taxon>Gastropoda</taxon>
        <taxon>Heterobranchia</taxon>
        <taxon>Euthyneura</taxon>
        <taxon>Tectipleura</taxon>
        <taxon>Aplysiida</taxon>
        <taxon>Aplysioidea</taxon>
        <taxon>Aplysiidae</taxon>
        <taxon>Aplysia</taxon>
    </lineage>
</organism>